<evidence type="ECO:0000313" key="3">
    <source>
        <dbReference type="RefSeq" id="XP_025422427.1"/>
    </source>
</evidence>
<gene>
    <name evidence="3" type="primary">LOC112692093</name>
</gene>
<dbReference type="Proteomes" id="UP000694846">
    <property type="component" value="Unplaced"/>
</dbReference>
<organism evidence="2 3">
    <name type="scientific">Sipha flava</name>
    <name type="common">yellow sugarcane aphid</name>
    <dbReference type="NCBI Taxonomy" id="143950"/>
    <lineage>
        <taxon>Eukaryota</taxon>
        <taxon>Metazoa</taxon>
        <taxon>Ecdysozoa</taxon>
        <taxon>Arthropoda</taxon>
        <taxon>Hexapoda</taxon>
        <taxon>Insecta</taxon>
        <taxon>Pterygota</taxon>
        <taxon>Neoptera</taxon>
        <taxon>Paraneoptera</taxon>
        <taxon>Hemiptera</taxon>
        <taxon>Sternorrhyncha</taxon>
        <taxon>Aphidomorpha</taxon>
        <taxon>Aphidoidea</taxon>
        <taxon>Aphididae</taxon>
        <taxon>Sipha</taxon>
    </lineage>
</organism>
<dbReference type="Gene3D" id="1.20.5.370">
    <property type="match status" value="1"/>
</dbReference>
<reference evidence="3" key="1">
    <citation type="submission" date="2025-08" db="UniProtKB">
        <authorList>
            <consortium name="RefSeq"/>
        </authorList>
    </citation>
    <scope>IDENTIFICATION</scope>
    <source>
        <tissue evidence="3">Whole body</tissue>
    </source>
</reference>
<dbReference type="SUPFAM" id="SSF58022">
    <property type="entry name" value="XRCC4, C-terminal oligomerization domain"/>
    <property type="match status" value="1"/>
</dbReference>
<feature type="coiled-coil region" evidence="1">
    <location>
        <begin position="201"/>
        <end position="260"/>
    </location>
</feature>
<protein>
    <submittedName>
        <fullName evidence="3">Uncharacterized protein LOC112692093</fullName>
    </submittedName>
</protein>
<keyword evidence="1" id="KW-0175">Coiled coil</keyword>
<evidence type="ECO:0000256" key="1">
    <source>
        <dbReference type="SAM" id="Coils"/>
    </source>
</evidence>
<dbReference type="RefSeq" id="XP_025422427.1">
    <property type="nucleotide sequence ID" value="XM_025566642.1"/>
</dbReference>
<evidence type="ECO:0000313" key="2">
    <source>
        <dbReference type="Proteomes" id="UP000694846"/>
    </source>
</evidence>
<dbReference type="InterPro" id="IPR014751">
    <property type="entry name" value="XRCC4-like_C"/>
</dbReference>
<proteinExistence type="predicted"/>
<dbReference type="OrthoDB" id="6594137at2759"/>
<sequence length="535" mass="59780">MEVDHDDDDDDDDNDDEYATLSCQWPGAAVATAVHLKATFFDRQRTTVFRANAVIVGHGAAADSNGAYEGCVLREQAATASGGRVKSSTGDDAENVRVWLRDARAALFGRGDDDGTRAAEYVYALQTPSGGNDPAPLSLRLSWKMKLRPIGLTVLGSVQLFRVPGHGLASLAPVSSRFIGPLIRCLLEERERHRQADLRAAANAEQLLDDNRRLLDRLRSAADSRQQDDRRLISRFVEVLNAKKRRLVAIQQELSELKQQQQRIGSMAVTDTESREITVQQRGRKAKSNTTPYGKQLNDTPVVIKKRRPRTMQSSDNKWCSILPEEEEQRVDDVEIVKQNNEGKELNRLDKNIKMDDKSSSHIINIDRGTSDERLEMGSPSAVDVFDADTQIDYPDNDEKQPQQVDLMEINRKSSSVVNNINNIIPSVIDLKTAAGSPEIMDYFTADTLDDGPVNNTTPNSSPPWFQQQTTDTEMLQKSPNKDFGCQQPKMNNSPPWFQQQTTDTAMLQKSPNKDIGCQQTKKKNVLDDLWSGIL</sequence>
<name>A0A8B8GIU7_9HEMI</name>
<accession>A0A8B8GIU7</accession>
<keyword evidence="2" id="KW-1185">Reference proteome</keyword>
<dbReference type="GeneID" id="112692093"/>
<dbReference type="AlphaFoldDB" id="A0A8B8GIU7"/>